<keyword evidence="2" id="KW-1185">Reference proteome</keyword>
<comment type="caution">
    <text evidence="1">The sequence shown here is derived from an EMBL/GenBank/DDBJ whole genome shotgun (WGS) entry which is preliminary data.</text>
</comment>
<reference evidence="1" key="1">
    <citation type="submission" date="2021-01" db="EMBL/GenBank/DDBJ databases">
        <authorList>
            <person name="Sun Q."/>
        </authorList>
    </citation>
    <scope>NUCLEOTIDE SEQUENCE</scope>
    <source>
        <strain evidence="1">YIM B02566</strain>
    </source>
</reference>
<gene>
    <name evidence="1" type="ORF">JHL16_11830</name>
</gene>
<organism evidence="1 2">
    <name type="scientific">Taklimakanibacter albus</name>
    <dbReference type="NCBI Taxonomy" id="2800327"/>
    <lineage>
        <taxon>Bacteria</taxon>
        <taxon>Pseudomonadati</taxon>
        <taxon>Pseudomonadota</taxon>
        <taxon>Alphaproteobacteria</taxon>
        <taxon>Hyphomicrobiales</taxon>
        <taxon>Aestuariivirgaceae</taxon>
        <taxon>Taklimakanibacter</taxon>
    </lineage>
</organism>
<proteinExistence type="predicted"/>
<name>A0ACC5R3H2_9HYPH</name>
<dbReference type="EMBL" id="JAENHL010000007">
    <property type="protein sequence ID" value="MBK1867036.1"/>
    <property type="molecule type" value="Genomic_DNA"/>
</dbReference>
<sequence length="60" mass="6804">MERDSKKIVKRLKEDGFELISVKGSHHKFRKGALTIIVPHPKKDLPIGTAREIAKQAGWL</sequence>
<accession>A0ACC5R3H2</accession>
<evidence type="ECO:0000313" key="1">
    <source>
        <dbReference type="EMBL" id="MBK1867036.1"/>
    </source>
</evidence>
<evidence type="ECO:0000313" key="2">
    <source>
        <dbReference type="Proteomes" id="UP000616151"/>
    </source>
</evidence>
<protein>
    <submittedName>
        <fullName evidence="1">Type II toxin-antitoxin system HicA family toxin</fullName>
    </submittedName>
</protein>
<dbReference type="Proteomes" id="UP000616151">
    <property type="component" value="Unassembled WGS sequence"/>
</dbReference>